<dbReference type="Gene3D" id="1.10.3430.10">
    <property type="entry name" value="Ammonium transporter AmtB like domains"/>
    <property type="match status" value="1"/>
</dbReference>
<evidence type="ECO:0000256" key="7">
    <source>
        <dbReference type="SAM" id="Phobius"/>
    </source>
</evidence>
<sequence>MKTAELRFWTDSTLRSYSQVFFSLNYWLGGILIFMTFLVPTVGISGLFVVLVSNALARWLGFDMNLIRHGDYSFNSLLVGLGLGTFYELNFPFFILLINAAFITLMLTIVISGILYKYRLPYLSIPFLLSFWLILLASRQFEALGISERGVFLLNELYVIGNTWLVNVYHNVQEWPIHESILIYLKSLGAIFFQFNIISGILCAIGLLIFSRIAFSASLLSFYSAYLFYHFIGAQITDLSYSYIGFNFILSGIAVGAFFLIPSYASYLWSVLLIPAMVIITSSLGNLFASFQLGIYSLPFNMVVLSFIYLMNVRKRTGLPATVPYQWYSPESNLYENRSSKKRYANLGRTEIDLPFFGEWFVSQGHNGEYTHKEYWKHAWDFVMVDENSKSYSGSGKSPADYFCFGKPVLAAADGEVISVEDAVADNDIGNSNTLQNWGNTIVIKHTEYLYSQVSHLQFNSIMVKTGDRVHRGQRLASCGNSGRSPYPHLHFQLQDSPGIGAQTIPYPIGHYLVAGKPSVYKTFETPQFEERISPLLPDEKLLSAFDFSPGKQITVMCDHTKHLWEVGVSAWNQSFISDGISKAYFTNNGIIFQFISFEGKQNSLLFEFFKGLYHVPLIAGRNVTVNDKLPLHLLDHSFARYLSDFIAPFYESRKVLYELKFDQDRKQTGKISLSSSVTLAGWTIRTQQYSTVIENGSIVEMNKETGGTLHLKFT</sequence>
<feature type="transmembrane region" description="Helical" evidence="7">
    <location>
        <begin position="96"/>
        <end position="116"/>
    </location>
</feature>
<feature type="domain" description="M23ase beta-sheet core" evidence="8">
    <location>
        <begin position="406"/>
        <end position="495"/>
    </location>
</feature>
<protein>
    <submittedName>
        <fullName evidence="9">Urea transporter</fullName>
    </submittedName>
</protein>
<feature type="transmembrane region" description="Helical" evidence="7">
    <location>
        <begin position="72"/>
        <end position="89"/>
    </location>
</feature>
<evidence type="ECO:0000256" key="2">
    <source>
        <dbReference type="ARBA" id="ARBA00005914"/>
    </source>
</evidence>
<evidence type="ECO:0000313" key="9">
    <source>
        <dbReference type="EMBL" id="MCA6073448.1"/>
    </source>
</evidence>
<evidence type="ECO:0000256" key="6">
    <source>
        <dbReference type="ARBA" id="ARBA00023136"/>
    </source>
</evidence>
<dbReference type="RefSeq" id="WP_225696565.1">
    <property type="nucleotide sequence ID" value="NZ_JAIXNE010000001.1"/>
</dbReference>
<dbReference type="PANTHER" id="PTHR10464">
    <property type="entry name" value="UREA TRANSPORTER"/>
    <property type="match status" value="1"/>
</dbReference>
<dbReference type="AlphaFoldDB" id="A0A9X1HMA5"/>
<keyword evidence="5 7" id="KW-1133">Transmembrane helix</keyword>
<evidence type="ECO:0000256" key="3">
    <source>
        <dbReference type="ARBA" id="ARBA00022475"/>
    </source>
</evidence>
<gene>
    <name evidence="9" type="ORF">LDX50_01125</name>
</gene>
<dbReference type="SUPFAM" id="SSF51261">
    <property type="entry name" value="Duplicated hybrid motif"/>
    <property type="match status" value="1"/>
</dbReference>
<keyword evidence="6 7" id="KW-0472">Membrane</keyword>
<dbReference type="CDD" id="cd12797">
    <property type="entry name" value="M23_peptidase"/>
    <property type="match status" value="1"/>
</dbReference>
<dbReference type="InterPro" id="IPR004937">
    <property type="entry name" value="Urea_transporter"/>
</dbReference>
<evidence type="ECO:0000256" key="5">
    <source>
        <dbReference type="ARBA" id="ARBA00022989"/>
    </source>
</evidence>
<feature type="transmembrane region" description="Helical" evidence="7">
    <location>
        <begin position="190"/>
        <end position="210"/>
    </location>
</feature>
<feature type="transmembrane region" description="Helical" evidence="7">
    <location>
        <begin position="24"/>
        <end position="52"/>
    </location>
</feature>
<evidence type="ECO:0000259" key="8">
    <source>
        <dbReference type="Pfam" id="PF01551"/>
    </source>
</evidence>
<proteinExistence type="inferred from homology"/>
<evidence type="ECO:0000256" key="4">
    <source>
        <dbReference type="ARBA" id="ARBA00022692"/>
    </source>
</evidence>
<name>A0A9X1HMA5_9BACT</name>
<feature type="transmembrane region" description="Helical" evidence="7">
    <location>
        <begin position="122"/>
        <end position="138"/>
    </location>
</feature>
<dbReference type="GO" id="GO:0005886">
    <property type="term" value="C:plasma membrane"/>
    <property type="evidence" value="ECO:0007669"/>
    <property type="project" value="UniProtKB-SubCell"/>
</dbReference>
<dbReference type="Proteomes" id="UP001139409">
    <property type="component" value="Unassembled WGS sequence"/>
</dbReference>
<comment type="similarity">
    <text evidence="2">Belongs to the urea transporter family.</text>
</comment>
<dbReference type="Gene3D" id="2.70.70.10">
    <property type="entry name" value="Glucose Permease (Domain IIA)"/>
    <property type="match status" value="1"/>
</dbReference>
<keyword evidence="3" id="KW-1003">Cell membrane</keyword>
<comment type="caution">
    <text evidence="9">The sequence shown here is derived from an EMBL/GenBank/DDBJ whole genome shotgun (WGS) entry which is preliminary data.</text>
</comment>
<accession>A0A9X1HMA5</accession>
<dbReference type="EMBL" id="JAIXNE010000001">
    <property type="protein sequence ID" value="MCA6073448.1"/>
    <property type="molecule type" value="Genomic_DNA"/>
</dbReference>
<dbReference type="InterPro" id="IPR016047">
    <property type="entry name" value="M23ase_b-sheet_dom"/>
</dbReference>
<dbReference type="InterPro" id="IPR029020">
    <property type="entry name" value="Ammonium/urea_transptr"/>
</dbReference>
<feature type="transmembrane region" description="Helical" evidence="7">
    <location>
        <begin position="293"/>
        <end position="311"/>
    </location>
</feature>
<keyword evidence="4 7" id="KW-0812">Transmembrane</keyword>
<dbReference type="GO" id="GO:0015204">
    <property type="term" value="F:urea transmembrane transporter activity"/>
    <property type="evidence" value="ECO:0007669"/>
    <property type="project" value="InterPro"/>
</dbReference>
<dbReference type="Pfam" id="PF03253">
    <property type="entry name" value="UT"/>
    <property type="match status" value="1"/>
</dbReference>
<dbReference type="Pfam" id="PF01551">
    <property type="entry name" value="Peptidase_M23"/>
    <property type="match status" value="1"/>
</dbReference>
<dbReference type="PANTHER" id="PTHR10464:SF4">
    <property type="entry name" value="UREA TRANSPORTER"/>
    <property type="match status" value="1"/>
</dbReference>
<reference evidence="9" key="1">
    <citation type="submission" date="2021-09" db="EMBL/GenBank/DDBJ databases">
        <title>Fulvivirga sp. isolated from coastal sediment.</title>
        <authorList>
            <person name="Yu H."/>
        </authorList>
    </citation>
    <scope>NUCLEOTIDE SEQUENCE</scope>
    <source>
        <strain evidence="9">1062</strain>
    </source>
</reference>
<organism evidence="9 10">
    <name type="scientific">Fulvivirga sedimenti</name>
    <dbReference type="NCBI Taxonomy" id="2879465"/>
    <lineage>
        <taxon>Bacteria</taxon>
        <taxon>Pseudomonadati</taxon>
        <taxon>Bacteroidota</taxon>
        <taxon>Cytophagia</taxon>
        <taxon>Cytophagales</taxon>
        <taxon>Fulvivirgaceae</taxon>
        <taxon>Fulvivirga</taxon>
    </lineage>
</organism>
<evidence type="ECO:0000313" key="10">
    <source>
        <dbReference type="Proteomes" id="UP001139409"/>
    </source>
</evidence>
<feature type="transmembrane region" description="Helical" evidence="7">
    <location>
        <begin position="217"/>
        <end position="236"/>
    </location>
</feature>
<dbReference type="InterPro" id="IPR011055">
    <property type="entry name" value="Dup_hybrid_motif"/>
</dbReference>
<evidence type="ECO:0000256" key="1">
    <source>
        <dbReference type="ARBA" id="ARBA00004651"/>
    </source>
</evidence>
<comment type="subcellular location">
    <subcellularLocation>
        <location evidence="1">Cell membrane</location>
        <topology evidence="1">Multi-pass membrane protein</topology>
    </subcellularLocation>
</comment>
<keyword evidence="10" id="KW-1185">Reference proteome</keyword>